<dbReference type="EMBL" id="JAEUBG010000542">
    <property type="protein sequence ID" value="KAH3688035.1"/>
    <property type="molecule type" value="Genomic_DNA"/>
</dbReference>
<name>A0A9P8QEI4_WICPI</name>
<comment type="caution">
    <text evidence="1">The sequence shown here is derived from an EMBL/GenBank/DDBJ whole genome shotgun (WGS) entry which is preliminary data.</text>
</comment>
<evidence type="ECO:0000313" key="2">
    <source>
        <dbReference type="Proteomes" id="UP000774326"/>
    </source>
</evidence>
<organism evidence="1 2">
    <name type="scientific">Wickerhamomyces pijperi</name>
    <name type="common">Yeast</name>
    <name type="synonym">Pichia pijperi</name>
    <dbReference type="NCBI Taxonomy" id="599730"/>
    <lineage>
        <taxon>Eukaryota</taxon>
        <taxon>Fungi</taxon>
        <taxon>Dikarya</taxon>
        <taxon>Ascomycota</taxon>
        <taxon>Saccharomycotina</taxon>
        <taxon>Saccharomycetes</taxon>
        <taxon>Phaffomycetales</taxon>
        <taxon>Wickerhamomycetaceae</taxon>
        <taxon>Wickerhamomyces</taxon>
    </lineage>
</organism>
<dbReference type="Proteomes" id="UP000774326">
    <property type="component" value="Unassembled WGS sequence"/>
</dbReference>
<gene>
    <name evidence="1" type="ORF">WICPIJ_000984</name>
</gene>
<keyword evidence="2" id="KW-1185">Reference proteome</keyword>
<reference evidence="1" key="2">
    <citation type="submission" date="2021-01" db="EMBL/GenBank/DDBJ databases">
        <authorList>
            <person name="Schikora-Tamarit M.A."/>
        </authorList>
    </citation>
    <scope>NUCLEOTIDE SEQUENCE</scope>
    <source>
        <strain evidence="1">CBS2887</strain>
    </source>
</reference>
<proteinExistence type="predicted"/>
<reference evidence="1" key="1">
    <citation type="journal article" date="2021" name="Open Biol.">
        <title>Shared evolutionary footprints suggest mitochondrial oxidative damage underlies multiple complex I losses in fungi.</title>
        <authorList>
            <person name="Schikora-Tamarit M.A."/>
            <person name="Marcet-Houben M."/>
            <person name="Nosek J."/>
            <person name="Gabaldon T."/>
        </authorList>
    </citation>
    <scope>NUCLEOTIDE SEQUENCE</scope>
    <source>
        <strain evidence="1">CBS2887</strain>
    </source>
</reference>
<sequence>MAPISVKLTVTNSSIGISSSNNHIFCLEFKACLMTIAVPLEIPRIVSITVVVRDDRHIGKQAFVQVQ</sequence>
<evidence type="ECO:0000313" key="1">
    <source>
        <dbReference type="EMBL" id="KAH3688035.1"/>
    </source>
</evidence>
<dbReference type="AlphaFoldDB" id="A0A9P8QEI4"/>
<protein>
    <submittedName>
        <fullName evidence="1">Uncharacterized protein</fullName>
    </submittedName>
</protein>
<accession>A0A9P8QEI4</accession>